<feature type="binding site" evidence="5">
    <location>
        <begin position="221"/>
        <end position="224"/>
    </location>
    <ligand>
        <name>pyridoxal 5'-phosphate</name>
        <dbReference type="ChEBI" id="CHEBI:597326"/>
    </ligand>
</feature>
<accession>A0A1V5MA95</accession>
<dbReference type="AlphaFoldDB" id="A0A1V5MA95"/>
<proteinExistence type="inferred from homology"/>
<evidence type="ECO:0000256" key="1">
    <source>
        <dbReference type="ARBA" id="ARBA00022576"/>
    </source>
</evidence>
<evidence type="ECO:0000256" key="2">
    <source>
        <dbReference type="ARBA" id="ARBA00022605"/>
    </source>
</evidence>
<sequence length="392" mass="42839">MTETEVYRSYQRYIVPSYQRTPLCLVSGRGCWVTDLNGRRYLDFFPGWAVSGLGHCHPRVVKAIREQAGRLLHVSNNYHHPLQAKLAAEIIKASFPGKCFFANSGAEANEGALKLARLHGRPEGRYQVISFRGSFHGRTLATLTLTGQAKVQKGFAPLPAGFRNKAVFNDLASVEKLVNQRTAAVILEPIQGEGGVKPARPEFLAGLRRLCDREKLLLIFDEVQSGLGRTGRLFAFQHYGIRPDAMTLAKTLGGGVPIGALVVAEKYADLLQPGTHASTFGGGPLVCAASLAVFEAIRKDGLLENTRRQGEYLKKKLEKISPLVREVRGRGLMLGMELKKPGAAVAARALELGLLINCTQGNVLRIMPPLTVTRRELDLGLKILKQALEEAA</sequence>
<keyword evidence="5" id="KW-0963">Cytoplasm</keyword>
<dbReference type="CDD" id="cd00610">
    <property type="entry name" value="OAT_like"/>
    <property type="match status" value="1"/>
</dbReference>
<dbReference type="EC" id="2.6.1.11" evidence="5"/>
<keyword evidence="4 5" id="KW-0663">Pyridoxal phosphate</keyword>
<keyword evidence="2 5" id="KW-0028">Amino-acid biosynthesis</keyword>
<dbReference type="GO" id="GO:0003992">
    <property type="term" value="F:N2-acetyl-L-ornithine:2-oxoglutarate 5-aminotransferase activity"/>
    <property type="evidence" value="ECO:0007669"/>
    <property type="project" value="UniProtKB-UniRule"/>
</dbReference>
<keyword evidence="3 5" id="KW-0808">Transferase</keyword>
<feature type="binding site" evidence="5">
    <location>
        <position position="135"/>
    </location>
    <ligand>
        <name>pyridoxal 5'-phosphate</name>
        <dbReference type="ChEBI" id="CHEBI:597326"/>
    </ligand>
</feature>
<dbReference type="GO" id="GO:0030170">
    <property type="term" value="F:pyridoxal phosphate binding"/>
    <property type="evidence" value="ECO:0007669"/>
    <property type="project" value="InterPro"/>
</dbReference>
<dbReference type="Proteomes" id="UP000485484">
    <property type="component" value="Unassembled WGS sequence"/>
</dbReference>
<keyword evidence="5" id="KW-0055">Arginine biosynthesis</keyword>
<reference evidence="6" key="1">
    <citation type="submission" date="2017-02" db="EMBL/GenBank/DDBJ databases">
        <title>Delving into the versatile metabolic prowess of the omnipresent phylum Bacteroidetes.</title>
        <authorList>
            <person name="Nobu M.K."/>
            <person name="Mei R."/>
            <person name="Narihiro T."/>
            <person name="Kuroda K."/>
            <person name="Liu W.-T."/>
        </authorList>
    </citation>
    <scope>NUCLEOTIDE SEQUENCE</scope>
    <source>
        <strain evidence="6">ADurb.Bin417</strain>
    </source>
</reference>
<dbReference type="EMBL" id="MWAK01000299">
    <property type="protein sequence ID" value="OPZ90055.1"/>
    <property type="molecule type" value="Genomic_DNA"/>
</dbReference>
<keyword evidence="1 5" id="KW-0032">Aminotransferase</keyword>
<evidence type="ECO:0000256" key="3">
    <source>
        <dbReference type="ARBA" id="ARBA00022679"/>
    </source>
</evidence>
<dbReference type="InterPro" id="IPR050103">
    <property type="entry name" value="Class-III_PLP-dep_AT"/>
</dbReference>
<dbReference type="InterPro" id="IPR004636">
    <property type="entry name" value="AcOrn/SuccOrn_fam"/>
</dbReference>
<feature type="binding site" evidence="5">
    <location>
        <position position="279"/>
    </location>
    <ligand>
        <name>pyridoxal 5'-phosphate</name>
        <dbReference type="ChEBI" id="CHEBI:597326"/>
    </ligand>
</feature>
<dbReference type="PROSITE" id="PS00600">
    <property type="entry name" value="AA_TRANSFER_CLASS_3"/>
    <property type="match status" value="1"/>
</dbReference>
<evidence type="ECO:0000313" key="6">
    <source>
        <dbReference type="EMBL" id="OPZ90055.1"/>
    </source>
</evidence>
<feature type="modified residue" description="N6-(pyridoxal phosphate)lysine" evidence="5">
    <location>
        <position position="250"/>
    </location>
</feature>
<feature type="binding site" evidence="5">
    <location>
        <position position="138"/>
    </location>
    <ligand>
        <name>N(2)-acetyl-L-ornithine</name>
        <dbReference type="ChEBI" id="CHEBI:57805"/>
    </ligand>
</feature>
<dbReference type="GO" id="GO:0006526">
    <property type="term" value="P:L-arginine biosynthetic process"/>
    <property type="evidence" value="ECO:0007669"/>
    <property type="project" value="UniProtKB-UniRule"/>
</dbReference>
<comment type="miscellaneous">
    <text evidence="5">May also have succinyldiaminopimelate aminotransferase activity, thus carrying out the corresponding step in lysine biosynthesis.</text>
</comment>
<comment type="caution">
    <text evidence="6">The sequence shown here is derived from an EMBL/GenBank/DDBJ whole genome shotgun (WGS) entry which is preliminary data.</text>
</comment>
<dbReference type="InterPro" id="IPR015422">
    <property type="entry name" value="PyrdxlP-dep_Trfase_small"/>
</dbReference>
<dbReference type="Gene3D" id="3.40.640.10">
    <property type="entry name" value="Type I PLP-dependent aspartate aminotransferase-like (Major domain)"/>
    <property type="match status" value="1"/>
</dbReference>
<dbReference type="InterPro" id="IPR015421">
    <property type="entry name" value="PyrdxlP-dep_Trfase_major"/>
</dbReference>
<dbReference type="NCBIfam" id="TIGR00707">
    <property type="entry name" value="argD"/>
    <property type="match status" value="1"/>
</dbReference>
<dbReference type="InterPro" id="IPR005814">
    <property type="entry name" value="Aminotrans_3"/>
</dbReference>
<dbReference type="FunFam" id="3.40.640.10:FF:000004">
    <property type="entry name" value="Acetylornithine aminotransferase"/>
    <property type="match status" value="1"/>
</dbReference>
<evidence type="ECO:0000256" key="5">
    <source>
        <dbReference type="HAMAP-Rule" id="MF_01107"/>
    </source>
</evidence>
<comment type="similarity">
    <text evidence="5">Belongs to the class-III pyridoxal-phosphate-dependent aminotransferase family. ArgD subfamily.</text>
</comment>
<feature type="binding site" evidence="5">
    <location>
        <begin position="105"/>
        <end position="106"/>
    </location>
    <ligand>
        <name>pyridoxal 5'-phosphate</name>
        <dbReference type="ChEBI" id="CHEBI:597326"/>
    </ligand>
</feature>
<comment type="catalytic activity">
    <reaction evidence="5">
        <text>N(2)-acetyl-L-ornithine + 2-oxoglutarate = N-acetyl-L-glutamate 5-semialdehyde + L-glutamate</text>
        <dbReference type="Rhea" id="RHEA:18049"/>
        <dbReference type="ChEBI" id="CHEBI:16810"/>
        <dbReference type="ChEBI" id="CHEBI:29123"/>
        <dbReference type="ChEBI" id="CHEBI:29985"/>
        <dbReference type="ChEBI" id="CHEBI:57805"/>
        <dbReference type="EC" id="2.6.1.11"/>
    </reaction>
</comment>
<dbReference type="PIRSF" id="PIRSF000521">
    <property type="entry name" value="Transaminase_4ab_Lys_Orn"/>
    <property type="match status" value="1"/>
</dbReference>
<dbReference type="PANTHER" id="PTHR11986:SF79">
    <property type="entry name" value="ACETYLORNITHINE AMINOTRANSFERASE, MITOCHONDRIAL"/>
    <property type="match status" value="1"/>
</dbReference>
<protein>
    <recommendedName>
        <fullName evidence="5">Acetylornithine aminotransferase</fullName>
        <shortName evidence="5">ACOAT</shortName>
        <ecNumber evidence="5">2.6.1.11</ecNumber>
    </recommendedName>
</protein>
<gene>
    <name evidence="5 6" type="primary">argD</name>
    <name evidence="6" type="ORF">BWY73_01392</name>
</gene>
<dbReference type="GO" id="GO:0005737">
    <property type="term" value="C:cytoplasm"/>
    <property type="evidence" value="ECO:0007669"/>
    <property type="project" value="UniProtKB-SubCell"/>
</dbReference>
<comment type="subcellular location">
    <subcellularLocation>
        <location evidence="5">Cytoplasm</location>
    </subcellularLocation>
</comment>
<dbReference type="Gene3D" id="3.90.1150.10">
    <property type="entry name" value="Aspartate Aminotransferase, domain 1"/>
    <property type="match status" value="1"/>
</dbReference>
<comment type="cofactor">
    <cofactor evidence="5">
        <name>pyridoxal 5'-phosphate</name>
        <dbReference type="ChEBI" id="CHEBI:597326"/>
    </cofactor>
    <text evidence="5">Binds 1 pyridoxal phosphate per subunit.</text>
</comment>
<dbReference type="InterPro" id="IPR015424">
    <property type="entry name" value="PyrdxlP-dep_Trfase"/>
</dbReference>
<dbReference type="GO" id="GO:0042802">
    <property type="term" value="F:identical protein binding"/>
    <property type="evidence" value="ECO:0007669"/>
    <property type="project" value="TreeGrafter"/>
</dbReference>
<comment type="subunit">
    <text evidence="5">Homodimer.</text>
</comment>
<organism evidence="6">
    <name type="scientific">candidate division TA06 bacterium ADurb.Bin417</name>
    <dbReference type="NCBI Taxonomy" id="1852828"/>
    <lineage>
        <taxon>Bacteria</taxon>
        <taxon>Bacteria division TA06</taxon>
    </lineage>
</organism>
<dbReference type="InterPro" id="IPR049704">
    <property type="entry name" value="Aminotrans_3_PPA_site"/>
</dbReference>
<dbReference type="NCBIfam" id="NF002325">
    <property type="entry name" value="PRK01278.1"/>
    <property type="match status" value="1"/>
</dbReference>
<dbReference type="UniPathway" id="UPA00068">
    <property type="reaction ID" value="UER00109"/>
</dbReference>
<dbReference type="SUPFAM" id="SSF53383">
    <property type="entry name" value="PLP-dependent transferases"/>
    <property type="match status" value="1"/>
</dbReference>
<comment type="pathway">
    <text evidence="5">Amino-acid biosynthesis; L-arginine biosynthesis; N(2)-acetyl-L-ornithine from L-glutamate: step 4/4.</text>
</comment>
<dbReference type="Pfam" id="PF00202">
    <property type="entry name" value="Aminotran_3"/>
    <property type="match status" value="1"/>
</dbReference>
<evidence type="ECO:0000256" key="4">
    <source>
        <dbReference type="ARBA" id="ARBA00022898"/>
    </source>
</evidence>
<dbReference type="PANTHER" id="PTHR11986">
    <property type="entry name" value="AMINOTRANSFERASE CLASS III"/>
    <property type="match status" value="1"/>
</dbReference>
<feature type="binding site" evidence="5">
    <location>
        <position position="278"/>
    </location>
    <ligand>
        <name>N(2)-acetyl-L-ornithine</name>
        <dbReference type="ChEBI" id="CHEBI:57805"/>
    </ligand>
</feature>
<name>A0A1V5MA95_UNCT6</name>
<dbReference type="HAMAP" id="MF_01107">
    <property type="entry name" value="ArgD_aminotrans_3"/>
    <property type="match status" value="1"/>
</dbReference>